<accession>A4RY61</accession>
<dbReference type="InterPro" id="IPR004853">
    <property type="entry name" value="Sugar_P_trans_dom"/>
</dbReference>
<dbReference type="GeneID" id="5001925"/>
<evidence type="ECO:0000313" key="8">
    <source>
        <dbReference type="Proteomes" id="UP000001568"/>
    </source>
</evidence>
<dbReference type="RefSeq" id="XP_001417874.1">
    <property type="nucleotide sequence ID" value="XM_001417837.1"/>
</dbReference>
<evidence type="ECO:0000256" key="3">
    <source>
        <dbReference type="ARBA" id="ARBA00022989"/>
    </source>
</evidence>
<evidence type="ECO:0000256" key="4">
    <source>
        <dbReference type="ARBA" id="ARBA00023136"/>
    </source>
</evidence>
<dbReference type="Pfam" id="PF03151">
    <property type="entry name" value="TPT"/>
    <property type="match status" value="1"/>
</dbReference>
<dbReference type="EMBL" id="CP000585">
    <property type="protein sequence ID" value="ABO96167.1"/>
    <property type="molecule type" value="Genomic_DNA"/>
</dbReference>
<feature type="transmembrane region" description="Helical" evidence="5">
    <location>
        <begin position="116"/>
        <end position="135"/>
    </location>
</feature>
<sequence>MGLPTHRDSDARRRRKGASASLFYGSTSIATVFLNKSIFATWKFKFPATLVTAQTIFTVFAIVALEHVGAISPRGGKGFRGNFNAKAFKRVGVVSAVFQMKLVLDMKALSMINIPMYGVLKSATTPFVMAIDWVMMGKVAPARVQAAVWLTTLGGVCAGTGDLEFNFLGYLVALCSALCTAMYVVLVGKIGDELQLDSFTLLLYNSLWSAPLSLAICFVFGEHRGLLDYPYLGHFGFLIAFLCSCSSAFILNYATYLCTQLNEALTTSVVGRTKGIVQGVFGLFAFHVRASATNVAGIILNSAGVAWYAYEKYTGAKRSSPRAIAPATLNACVIHREDSQLTLESSARSEGAVANERPVVPTNGRMALKNSHQHAH</sequence>
<evidence type="ECO:0000313" key="7">
    <source>
        <dbReference type="EMBL" id="ABO96167.1"/>
    </source>
</evidence>
<name>A4RY61_OSTLU</name>
<protein>
    <submittedName>
        <fullName evidence="7">DMT family transporter: UDP-glucuronic acid/UDP-N-acetylgalactosamine</fullName>
    </submittedName>
</protein>
<dbReference type="Gramene" id="ABO96167">
    <property type="protein sequence ID" value="ABO96167"/>
    <property type="gene ID" value="OSTLU_49558"/>
</dbReference>
<dbReference type="KEGG" id="olu:OSTLU_49558"/>
<feature type="transmembrane region" description="Helical" evidence="5">
    <location>
        <begin position="46"/>
        <end position="66"/>
    </location>
</feature>
<evidence type="ECO:0000256" key="1">
    <source>
        <dbReference type="ARBA" id="ARBA00004141"/>
    </source>
</evidence>
<evidence type="ECO:0000259" key="6">
    <source>
        <dbReference type="Pfam" id="PF03151"/>
    </source>
</evidence>
<feature type="transmembrane region" description="Helical" evidence="5">
    <location>
        <begin position="21"/>
        <end position="40"/>
    </location>
</feature>
<dbReference type="InterPro" id="IPR050186">
    <property type="entry name" value="TPT_transporter"/>
</dbReference>
<dbReference type="AlphaFoldDB" id="A4RY61"/>
<dbReference type="PANTHER" id="PTHR11132">
    <property type="entry name" value="SOLUTE CARRIER FAMILY 35"/>
    <property type="match status" value="1"/>
</dbReference>
<dbReference type="OrthoDB" id="417037at2759"/>
<evidence type="ECO:0000256" key="5">
    <source>
        <dbReference type="SAM" id="Phobius"/>
    </source>
</evidence>
<dbReference type="OMA" id="YLCTQLN"/>
<feature type="transmembrane region" description="Helical" evidence="5">
    <location>
        <begin position="233"/>
        <end position="254"/>
    </location>
</feature>
<proteinExistence type="predicted"/>
<dbReference type="GO" id="GO:0016020">
    <property type="term" value="C:membrane"/>
    <property type="evidence" value="ECO:0007669"/>
    <property type="project" value="UniProtKB-SubCell"/>
</dbReference>
<dbReference type="eggNOG" id="KOG1444">
    <property type="taxonomic scope" value="Eukaryota"/>
</dbReference>
<feature type="transmembrane region" description="Helical" evidence="5">
    <location>
        <begin position="167"/>
        <end position="187"/>
    </location>
</feature>
<dbReference type="Proteomes" id="UP000001568">
    <property type="component" value="Chromosome 5"/>
</dbReference>
<keyword evidence="3 5" id="KW-1133">Transmembrane helix</keyword>
<feature type="domain" description="Sugar phosphate transporter" evidence="6">
    <location>
        <begin position="27"/>
        <end position="308"/>
    </location>
</feature>
<gene>
    <name evidence="7" type="ORF">OSTLU_49558</name>
</gene>
<keyword evidence="2 5" id="KW-0812">Transmembrane</keyword>
<feature type="transmembrane region" description="Helical" evidence="5">
    <location>
        <begin position="199"/>
        <end position="221"/>
    </location>
</feature>
<reference evidence="7 8" key="1">
    <citation type="journal article" date="2007" name="Proc. Natl. Acad. Sci. U.S.A.">
        <title>The tiny eukaryote Ostreococcus provides genomic insights into the paradox of plankton speciation.</title>
        <authorList>
            <person name="Palenik B."/>
            <person name="Grimwood J."/>
            <person name="Aerts A."/>
            <person name="Rouze P."/>
            <person name="Salamov A."/>
            <person name="Putnam N."/>
            <person name="Dupont C."/>
            <person name="Jorgensen R."/>
            <person name="Derelle E."/>
            <person name="Rombauts S."/>
            <person name="Zhou K."/>
            <person name="Otillar R."/>
            <person name="Merchant S.S."/>
            <person name="Podell S."/>
            <person name="Gaasterland T."/>
            <person name="Napoli C."/>
            <person name="Gendler K."/>
            <person name="Manuell A."/>
            <person name="Tai V."/>
            <person name="Vallon O."/>
            <person name="Piganeau G."/>
            <person name="Jancek S."/>
            <person name="Heijde M."/>
            <person name="Jabbari K."/>
            <person name="Bowler C."/>
            <person name="Lohr M."/>
            <person name="Robbens S."/>
            <person name="Werner G."/>
            <person name="Dubchak I."/>
            <person name="Pazour G.J."/>
            <person name="Ren Q."/>
            <person name="Paulsen I."/>
            <person name="Delwiche C."/>
            <person name="Schmutz J."/>
            <person name="Rokhsar D."/>
            <person name="Van de Peer Y."/>
            <person name="Moreau H."/>
            <person name="Grigoriev I.V."/>
        </authorList>
    </citation>
    <scope>NUCLEOTIDE SEQUENCE [LARGE SCALE GENOMIC DNA]</scope>
    <source>
        <strain evidence="7 8">CCE9901</strain>
    </source>
</reference>
<comment type="subcellular location">
    <subcellularLocation>
        <location evidence="1">Membrane</location>
        <topology evidence="1">Multi-pass membrane protein</topology>
    </subcellularLocation>
</comment>
<dbReference type="HOGENOM" id="CLU_040726_2_1_1"/>
<keyword evidence="4 5" id="KW-0472">Membrane</keyword>
<keyword evidence="8" id="KW-1185">Reference proteome</keyword>
<evidence type="ECO:0000256" key="2">
    <source>
        <dbReference type="ARBA" id="ARBA00022692"/>
    </source>
</evidence>
<organism evidence="7 8">
    <name type="scientific">Ostreococcus lucimarinus (strain CCE9901)</name>
    <dbReference type="NCBI Taxonomy" id="436017"/>
    <lineage>
        <taxon>Eukaryota</taxon>
        <taxon>Viridiplantae</taxon>
        <taxon>Chlorophyta</taxon>
        <taxon>Mamiellophyceae</taxon>
        <taxon>Mamiellales</taxon>
        <taxon>Bathycoccaceae</taxon>
        <taxon>Ostreococcus</taxon>
    </lineage>
</organism>